<dbReference type="Pfam" id="PF04264">
    <property type="entry name" value="YceI"/>
    <property type="match status" value="1"/>
</dbReference>
<protein>
    <submittedName>
        <fullName evidence="3">Polyisoprenoid-binding protein YceI</fullName>
    </submittedName>
</protein>
<dbReference type="OrthoDB" id="9811006at2"/>
<feature type="signal peptide" evidence="1">
    <location>
        <begin position="1"/>
        <end position="18"/>
    </location>
</feature>
<evidence type="ECO:0000313" key="4">
    <source>
        <dbReference type="Proteomes" id="UP000266568"/>
    </source>
</evidence>
<sequence length="204" mass="21354">MRLVLASLLAFAAVPVLAQDMPTKAPGAPDPSRVVAGTYTVDSDHTQVLFTVTHLGFSTYTGMFVAPTGTLTIDPKNPSAAKIDITFPIAKVVTTAAGLDEHLQNADFFDAAKYPTGRFVSTKVTIANQTAQIDGNLTLKGVTKPVTLDAQFVGAGNGPMGPPKVNVGFAATTTIKRSDFGISYGIPLVSDEVLLTINAAFIQQ</sequence>
<dbReference type="PANTHER" id="PTHR34406">
    <property type="entry name" value="PROTEIN YCEI"/>
    <property type="match status" value="1"/>
</dbReference>
<dbReference type="Proteomes" id="UP000266568">
    <property type="component" value="Unassembled WGS sequence"/>
</dbReference>
<organism evidence="3 4">
    <name type="scientific">Hephaestia caeni</name>
    <dbReference type="NCBI Taxonomy" id="645617"/>
    <lineage>
        <taxon>Bacteria</taxon>
        <taxon>Pseudomonadati</taxon>
        <taxon>Pseudomonadota</taxon>
        <taxon>Alphaproteobacteria</taxon>
        <taxon>Sphingomonadales</taxon>
        <taxon>Sphingomonadaceae</taxon>
        <taxon>Hephaestia</taxon>
    </lineage>
</organism>
<accession>A0A397NM51</accession>
<feature type="domain" description="Lipid/polyisoprenoid-binding YceI-like" evidence="2">
    <location>
        <begin position="38"/>
        <end position="202"/>
    </location>
</feature>
<evidence type="ECO:0000256" key="1">
    <source>
        <dbReference type="SAM" id="SignalP"/>
    </source>
</evidence>
<gene>
    <name evidence="3" type="ORF">DFR49_3957</name>
</gene>
<dbReference type="AlphaFoldDB" id="A0A397NM51"/>
<name>A0A397NM51_9SPHN</name>
<dbReference type="InterPro" id="IPR007372">
    <property type="entry name" value="Lipid/polyisoprenoid-bd_YceI"/>
</dbReference>
<comment type="caution">
    <text evidence="3">The sequence shown here is derived from an EMBL/GenBank/DDBJ whole genome shotgun (WGS) entry which is preliminary data.</text>
</comment>
<dbReference type="PANTHER" id="PTHR34406:SF1">
    <property type="entry name" value="PROTEIN YCEI"/>
    <property type="match status" value="1"/>
</dbReference>
<dbReference type="Gene3D" id="2.40.128.110">
    <property type="entry name" value="Lipid/polyisoprenoid-binding, YceI-like"/>
    <property type="match status" value="1"/>
</dbReference>
<reference evidence="3 4" key="1">
    <citation type="submission" date="2018-08" db="EMBL/GenBank/DDBJ databases">
        <title>Genomic Encyclopedia of Type Strains, Phase IV (KMG-IV): sequencing the most valuable type-strain genomes for metagenomic binning, comparative biology and taxonomic classification.</title>
        <authorList>
            <person name="Goeker M."/>
        </authorList>
    </citation>
    <scope>NUCLEOTIDE SEQUENCE [LARGE SCALE GENOMIC DNA]</scope>
    <source>
        <strain evidence="3 4">DSM 25527</strain>
    </source>
</reference>
<dbReference type="SMART" id="SM00867">
    <property type="entry name" value="YceI"/>
    <property type="match status" value="1"/>
</dbReference>
<proteinExistence type="predicted"/>
<dbReference type="SUPFAM" id="SSF101874">
    <property type="entry name" value="YceI-like"/>
    <property type="match status" value="1"/>
</dbReference>
<dbReference type="InterPro" id="IPR036761">
    <property type="entry name" value="TTHA0802/YceI-like_sf"/>
</dbReference>
<evidence type="ECO:0000313" key="3">
    <source>
        <dbReference type="EMBL" id="RIA36673.1"/>
    </source>
</evidence>
<evidence type="ECO:0000259" key="2">
    <source>
        <dbReference type="SMART" id="SM00867"/>
    </source>
</evidence>
<dbReference type="EMBL" id="QXDC01000005">
    <property type="protein sequence ID" value="RIA36673.1"/>
    <property type="molecule type" value="Genomic_DNA"/>
</dbReference>
<feature type="chain" id="PRO_5017345020" evidence="1">
    <location>
        <begin position="19"/>
        <end position="204"/>
    </location>
</feature>
<dbReference type="RefSeq" id="WP_119037528.1">
    <property type="nucleotide sequence ID" value="NZ_QXDC01000005.1"/>
</dbReference>
<keyword evidence="1" id="KW-0732">Signal</keyword>
<keyword evidence="4" id="KW-1185">Reference proteome</keyword>